<organism evidence="1 2">
    <name type="scientific">Theobroma cacao</name>
    <name type="common">Cacao</name>
    <name type="synonym">Cocoa</name>
    <dbReference type="NCBI Taxonomy" id="3641"/>
    <lineage>
        <taxon>Eukaryota</taxon>
        <taxon>Viridiplantae</taxon>
        <taxon>Streptophyta</taxon>
        <taxon>Embryophyta</taxon>
        <taxon>Tracheophyta</taxon>
        <taxon>Spermatophyta</taxon>
        <taxon>Magnoliopsida</taxon>
        <taxon>eudicotyledons</taxon>
        <taxon>Gunneridae</taxon>
        <taxon>Pentapetalae</taxon>
        <taxon>rosids</taxon>
        <taxon>malvids</taxon>
        <taxon>Malvales</taxon>
        <taxon>Malvaceae</taxon>
        <taxon>Byttnerioideae</taxon>
        <taxon>Theobroma</taxon>
    </lineage>
</organism>
<dbReference type="InParanoid" id="A0A061FBM1"/>
<gene>
    <name evidence="1" type="ORF">TCM_033643</name>
</gene>
<reference evidence="1 2" key="1">
    <citation type="journal article" date="2013" name="Genome Biol.">
        <title>The genome sequence of the most widely cultivated cacao type and its use to identify candidate genes regulating pod color.</title>
        <authorList>
            <person name="Motamayor J.C."/>
            <person name="Mockaitis K."/>
            <person name="Schmutz J."/>
            <person name="Haiminen N."/>
            <person name="Iii D.L."/>
            <person name="Cornejo O."/>
            <person name="Findley S.D."/>
            <person name="Zheng P."/>
            <person name="Utro F."/>
            <person name="Royaert S."/>
            <person name="Saski C."/>
            <person name="Jenkins J."/>
            <person name="Podicheti R."/>
            <person name="Zhao M."/>
            <person name="Scheffler B.E."/>
            <person name="Stack J.C."/>
            <person name="Feltus F.A."/>
            <person name="Mustiga G.M."/>
            <person name="Amores F."/>
            <person name="Phillips W."/>
            <person name="Marelli J.P."/>
            <person name="May G.D."/>
            <person name="Shapiro H."/>
            <person name="Ma J."/>
            <person name="Bustamante C.D."/>
            <person name="Schnell R.J."/>
            <person name="Main D."/>
            <person name="Gilbert D."/>
            <person name="Parida L."/>
            <person name="Kuhn D.N."/>
        </authorList>
    </citation>
    <scope>NUCLEOTIDE SEQUENCE [LARGE SCALE GENOMIC DNA]</scope>
    <source>
        <strain evidence="2">cv. Matina 1-6</strain>
    </source>
</reference>
<keyword evidence="2" id="KW-1185">Reference proteome</keyword>
<dbReference type="AlphaFoldDB" id="A0A061FBM1"/>
<proteinExistence type="predicted"/>
<sequence length="87" mass="10462">MLLNFIDWWDNNELTAVGGFPWTSLLEGYGKPRYILPQYERRKWITPEANTFRVHFTPNRQVRVNSANAKERLCFQNKNIIYAYMTF</sequence>
<dbReference type="EMBL" id="CM001885">
    <property type="protein sequence ID" value="EOY14298.1"/>
    <property type="molecule type" value="Genomic_DNA"/>
</dbReference>
<name>A0A061FBM1_THECC</name>
<dbReference type="Proteomes" id="UP000026915">
    <property type="component" value="Chromosome 7"/>
</dbReference>
<dbReference type="Gramene" id="EOY14298">
    <property type="protein sequence ID" value="EOY14298"/>
    <property type="gene ID" value="TCM_033643"/>
</dbReference>
<evidence type="ECO:0000313" key="1">
    <source>
        <dbReference type="EMBL" id="EOY14298.1"/>
    </source>
</evidence>
<dbReference type="HOGENOM" id="CLU_2487939_0_0_1"/>
<accession>A0A061FBM1</accession>
<protein>
    <submittedName>
        <fullName evidence="1">Uncharacterized protein</fullName>
    </submittedName>
</protein>
<evidence type="ECO:0000313" key="2">
    <source>
        <dbReference type="Proteomes" id="UP000026915"/>
    </source>
</evidence>